<dbReference type="GO" id="GO:0016255">
    <property type="term" value="P:attachment of GPI anchor to protein"/>
    <property type="evidence" value="ECO:0007669"/>
    <property type="project" value="InterPro"/>
</dbReference>
<gene>
    <name evidence="1" type="ORF">OVN521_LOCUS50155</name>
    <name evidence="2" type="ORF">SMN809_LOCUS53221</name>
</gene>
<dbReference type="PANTHER" id="PTHR12959:SF11">
    <property type="entry name" value="GPI TRANSAMIDASE COMPONENT PIG-T"/>
    <property type="match status" value="1"/>
</dbReference>
<dbReference type="EMBL" id="CAJOBG010113930">
    <property type="protein sequence ID" value="CAF4751165.1"/>
    <property type="molecule type" value="Genomic_DNA"/>
</dbReference>
<feature type="non-terminal residue" evidence="1">
    <location>
        <position position="1"/>
    </location>
</feature>
<dbReference type="GO" id="GO:0042765">
    <property type="term" value="C:GPI-anchor transamidase complex"/>
    <property type="evidence" value="ECO:0007669"/>
    <property type="project" value="InterPro"/>
</dbReference>
<comment type="caution">
    <text evidence="1">The sequence shown here is derived from an EMBL/GenBank/DDBJ whole genome shotgun (WGS) entry which is preliminary data.</text>
</comment>
<dbReference type="Proteomes" id="UP000663866">
    <property type="component" value="Unassembled WGS sequence"/>
</dbReference>
<dbReference type="Proteomes" id="UP000676336">
    <property type="component" value="Unassembled WGS sequence"/>
</dbReference>
<dbReference type="EMBL" id="CAJOBI010182554">
    <property type="protein sequence ID" value="CAF4931858.1"/>
    <property type="molecule type" value="Genomic_DNA"/>
</dbReference>
<proteinExistence type="predicted"/>
<reference evidence="1" key="1">
    <citation type="submission" date="2021-02" db="EMBL/GenBank/DDBJ databases">
        <authorList>
            <person name="Nowell W R."/>
        </authorList>
    </citation>
    <scope>NUCLEOTIDE SEQUENCE</scope>
</reference>
<organism evidence="1 3">
    <name type="scientific">Rotaria magnacalcarata</name>
    <dbReference type="NCBI Taxonomy" id="392030"/>
    <lineage>
        <taxon>Eukaryota</taxon>
        <taxon>Metazoa</taxon>
        <taxon>Spiralia</taxon>
        <taxon>Gnathifera</taxon>
        <taxon>Rotifera</taxon>
        <taxon>Eurotatoria</taxon>
        <taxon>Bdelloidea</taxon>
        <taxon>Philodinida</taxon>
        <taxon>Philodinidae</taxon>
        <taxon>Rotaria</taxon>
    </lineage>
</organism>
<evidence type="ECO:0000313" key="1">
    <source>
        <dbReference type="EMBL" id="CAF4751165.1"/>
    </source>
</evidence>
<accession>A0A821LHH6</accession>
<keyword evidence="3" id="KW-1185">Reference proteome</keyword>
<feature type="non-terminal residue" evidence="1">
    <location>
        <position position="49"/>
    </location>
</feature>
<dbReference type="Pfam" id="PF04113">
    <property type="entry name" value="Gpi16"/>
    <property type="match status" value="1"/>
</dbReference>
<name>A0A821LHH6_9BILA</name>
<protein>
    <submittedName>
        <fullName evidence="1">Uncharacterized protein</fullName>
    </submittedName>
</protein>
<evidence type="ECO:0000313" key="2">
    <source>
        <dbReference type="EMBL" id="CAF4931858.1"/>
    </source>
</evidence>
<evidence type="ECO:0000313" key="3">
    <source>
        <dbReference type="Proteomes" id="UP000663866"/>
    </source>
</evidence>
<sequence>IPIVGAPPGAEIWAWFKPNEQQDVTSRWKSFVHELGGLLCASLNFLDSN</sequence>
<dbReference type="InterPro" id="IPR007245">
    <property type="entry name" value="PIG-T"/>
</dbReference>
<dbReference type="PANTHER" id="PTHR12959">
    <property type="entry name" value="GPI TRANSAMIDASE COMPONENT PIG-T-RELATED"/>
    <property type="match status" value="1"/>
</dbReference>
<dbReference type="AlphaFoldDB" id="A0A821LHH6"/>